<dbReference type="InterPro" id="IPR011322">
    <property type="entry name" value="N-reg_PII-like_a/b"/>
</dbReference>
<accession>A0A0X8FKC4</accession>
<dbReference type="SUPFAM" id="SSF54913">
    <property type="entry name" value="GlnB-like"/>
    <property type="match status" value="2"/>
</dbReference>
<dbReference type="OrthoDB" id="9803021at2"/>
<name>A0A0X8FKC4_9LACT</name>
<organism evidence="1 2">
    <name type="scientific">Aerococcus urinaehominis</name>
    <dbReference type="NCBI Taxonomy" id="128944"/>
    <lineage>
        <taxon>Bacteria</taxon>
        <taxon>Bacillati</taxon>
        <taxon>Bacillota</taxon>
        <taxon>Bacilli</taxon>
        <taxon>Lactobacillales</taxon>
        <taxon>Aerococcaceae</taxon>
        <taxon>Aerococcus</taxon>
    </lineage>
</organism>
<dbReference type="Gene3D" id="3.30.70.120">
    <property type="match status" value="1"/>
</dbReference>
<dbReference type="STRING" id="128944.AWM75_01095"/>
<gene>
    <name evidence="1" type="ORF">AWM75_01095</name>
</gene>
<protein>
    <submittedName>
        <fullName evidence="1">Uncharacterized protein</fullName>
    </submittedName>
</protein>
<dbReference type="EMBL" id="CP014163">
    <property type="protein sequence ID" value="AMB98674.1"/>
    <property type="molecule type" value="Genomic_DNA"/>
</dbReference>
<reference evidence="1 2" key="1">
    <citation type="journal article" date="2016" name="Genome Announc.">
        <title>Complete Genome Sequences of Aerococcus christensenii CCUG 28831T, Aerococcus sanguinicola CCUG 43001T, Aerococcus urinae CCUG 36881T, Aerococcus urinaeequi CCUG 28094T, Aerococcus urinaehominis CCUG 42038 BT, and Aerococcus viridans CCUG 4311T.</title>
        <authorList>
            <person name="Carkaci D."/>
            <person name="Dargis R."/>
            <person name="Nielsen X.C."/>
            <person name="Skovgaard O."/>
            <person name="Fuursted K."/>
            <person name="Christensen J.J."/>
        </authorList>
    </citation>
    <scope>NUCLEOTIDE SEQUENCE [LARGE SCALE GENOMIC DNA]</scope>
    <source>
        <strain evidence="1 2">CCUG42038B</strain>
    </source>
</reference>
<keyword evidence="2" id="KW-1185">Reference proteome</keyword>
<reference evidence="2" key="2">
    <citation type="submission" date="2016-01" db="EMBL/GenBank/DDBJ databases">
        <title>Six Aerococcus type strain genome sequencing and assembly using PacBio and Illumina Hiseq.</title>
        <authorList>
            <person name="Carkaci D."/>
            <person name="Dargis R."/>
            <person name="Nielsen X.C."/>
            <person name="Skovgaard O."/>
            <person name="Fuursted K."/>
            <person name="Christensen J.J."/>
        </authorList>
    </citation>
    <scope>NUCLEOTIDE SEQUENCE [LARGE SCALE GENOMIC DNA]</scope>
    <source>
        <strain evidence="2">CCUG42038B</strain>
    </source>
</reference>
<proteinExistence type="predicted"/>
<sequence length="225" mass="24660">MANYPVLFLSIIKGGESRRFTEHIRHSGSTGATIFRGEGTIHNKVMNFLGFHESHKDLLLSVLPKDHEKRVHDYIKDHAHLDEPGSGVLFSFDTTACYGNEYLEIPFDNRREDLADTQAIITVVDRKLGKRVVTAAADQGAFGGTVIHGRGTGLHDQTKVFNVAIQDEKDIVIMLVETAIAEQVMAGIAEAVDIDKPGNGIIVSLNAPNAVGKVFRDDLVEEANQ</sequence>
<dbReference type="KEGG" id="auh:AWM75_01095"/>
<dbReference type="Proteomes" id="UP000062260">
    <property type="component" value="Chromosome"/>
</dbReference>
<dbReference type="AlphaFoldDB" id="A0A0X8FKC4"/>
<dbReference type="RefSeq" id="WP_067977333.1">
    <property type="nucleotide sequence ID" value="NZ_CP014163.1"/>
</dbReference>
<dbReference type="InterPro" id="IPR015867">
    <property type="entry name" value="N-reg_PII/ATP_PRibTrfase_C"/>
</dbReference>
<evidence type="ECO:0000313" key="2">
    <source>
        <dbReference type="Proteomes" id="UP000062260"/>
    </source>
</evidence>
<evidence type="ECO:0000313" key="1">
    <source>
        <dbReference type="EMBL" id="AMB98674.1"/>
    </source>
</evidence>